<dbReference type="EMBL" id="BMSJ01000011">
    <property type="protein sequence ID" value="GGR42688.1"/>
    <property type="molecule type" value="Genomic_DNA"/>
</dbReference>
<dbReference type="GO" id="GO:0030288">
    <property type="term" value="C:outer membrane-bounded periplasmic space"/>
    <property type="evidence" value="ECO:0007669"/>
    <property type="project" value="TreeGrafter"/>
</dbReference>
<dbReference type="SUPFAM" id="SSF53822">
    <property type="entry name" value="Periplasmic binding protein-like I"/>
    <property type="match status" value="1"/>
</dbReference>
<dbReference type="EMBL" id="CP023693">
    <property type="protein sequence ID" value="QEV35283.1"/>
    <property type="molecule type" value="Genomic_DNA"/>
</dbReference>
<dbReference type="RefSeq" id="WP_152370926.1">
    <property type="nucleotide sequence ID" value="NZ_BMSJ01000011.1"/>
</dbReference>
<evidence type="ECO:0000313" key="6">
    <source>
        <dbReference type="EMBL" id="QEV35283.1"/>
    </source>
</evidence>
<feature type="domain" description="Periplasmic binding protein" evidence="4">
    <location>
        <begin position="44"/>
        <end position="301"/>
    </location>
</feature>
<dbReference type="AlphaFoldDB" id="A0AAV4KT28"/>
<evidence type="ECO:0000256" key="1">
    <source>
        <dbReference type="ARBA" id="ARBA00004196"/>
    </source>
</evidence>
<evidence type="ECO:0000313" key="8">
    <source>
        <dbReference type="Proteomes" id="UP000642014"/>
    </source>
</evidence>
<comment type="subcellular location">
    <subcellularLocation>
        <location evidence="1">Cell envelope</location>
    </subcellularLocation>
</comment>
<evidence type="ECO:0000313" key="5">
    <source>
        <dbReference type="EMBL" id="GGR42688.1"/>
    </source>
</evidence>
<keyword evidence="2 3" id="KW-0732">Signal</keyword>
<sequence>MNAVTRRAAIATAAVSMALSLAACGQAGGDKKDDNAGSGSSTKIGLLLPENKTSRYEALDKPQFEKAVKAACGGCEVVYNNAVSDVVKQKQQFDQFIADGIKVIALDPVDATKAESWVKDAKVKGVKVVAYDRAVKGADAYVSHDNNKVGELQGQALLAALGDKAATANVVMINGDEKDPNAALFKKGAHTALDGKVGKIAYEASGEWDPKIAGEKMSAAISSVGKDKIGAVYSANDGMAGGIVTSLENAGIKGIPVGGQDAEIAGVQRIIAGTQTFTIYKSPLQLAPEAAKFAVNLLQGKAIGAEGETDGVPSTLFPPVVVDSKNIQDTVVKDGIYKAADLCTADLAAKCTELGIK</sequence>
<name>A0AAV4KT28_9ACTN</name>
<dbReference type="PANTHER" id="PTHR30036:SF1">
    <property type="entry name" value="D-XYLOSE-BINDING PERIPLASMIC PROTEIN"/>
    <property type="match status" value="1"/>
</dbReference>
<dbReference type="GeneID" id="95457323"/>
<dbReference type="GO" id="GO:0030246">
    <property type="term" value="F:carbohydrate binding"/>
    <property type="evidence" value="ECO:0007669"/>
    <property type="project" value="TreeGrafter"/>
</dbReference>
<reference evidence="5" key="3">
    <citation type="submission" date="2023-08" db="EMBL/GenBank/DDBJ databases">
        <authorList>
            <person name="Sun Q."/>
            <person name="Ohkuma M."/>
        </authorList>
    </citation>
    <scope>NUCLEOTIDE SEQUENCE</scope>
    <source>
        <strain evidence="5">JCM 4205</strain>
    </source>
</reference>
<dbReference type="PANTHER" id="PTHR30036">
    <property type="entry name" value="D-XYLOSE-BINDING PERIPLASMIC PROTEIN"/>
    <property type="match status" value="1"/>
</dbReference>
<reference evidence="5 8" key="1">
    <citation type="journal article" date="2014" name="Int. J. Syst. Evol. Microbiol.">
        <title>Complete genome sequence of Corynebacterium casei LMG S-19264T (=DSM 44701T), isolated from a smear-ripened cheese.</title>
        <authorList>
            <consortium name="US DOE Joint Genome Institute (JGI-PGF)"/>
            <person name="Walter F."/>
            <person name="Albersmeier A."/>
            <person name="Kalinowski J."/>
            <person name="Ruckert C."/>
        </authorList>
    </citation>
    <scope>NUCLEOTIDE SEQUENCE [LARGE SCALE GENOMIC DNA]</scope>
    <source>
        <strain evidence="5 8">JCM 4205</strain>
    </source>
</reference>
<keyword evidence="7" id="KW-1185">Reference proteome</keyword>
<dbReference type="PROSITE" id="PS51257">
    <property type="entry name" value="PROKAR_LIPOPROTEIN"/>
    <property type="match status" value="1"/>
</dbReference>
<accession>A0AAV4KT28</accession>
<evidence type="ECO:0000313" key="7">
    <source>
        <dbReference type="Proteomes" id="UP000326029"/>
    </source>
</evidence>
<dbReference type="Proteomes" id="UP000326029">
    <property type="component" value="Chromosome"/>
</dbReference>
<protein>
    <submittedName>
        <fullName evidence="5">Solute-binding protein</fullName>
    </submittedName>
    <submittedName>
        <fullName evidence="6">Sugar ABC transporter substrate-binding protein</fullName>
    </submittedName>
</protein>
<gene>
    <name evidence="6" type="ORF">CP977_26525</name>
    <name evidence="5" type="ORF">GCM10010497_52530</name>
</gene>
<feature type="signal peptide" evidence="3">
    <location>
        <begin position="1"/>
        <end position="22"/>
    </location>
</feature>
<evidence type="ECO:0000256" key="3">
    <source>
        <dbReference type="SAM" id="SignalP"/>
    </source>
</evidence>
<dbReference type="InterPro" id="IPR050555">
    <property type="entry name" value="Bact_Solute-Bind_Prot2"/>
</dbReference>
<evidence type="ECO:0000256" key="2">
    <source>
        <dbReference type="ARBA" id="ARBA00022729"/>
    </source>
</evidence>
<dbReference type="Pfam" id="PF13407">
    <property type="entry name" value="Peripla_BP_4"/>
    <property type="match status" value="1"/>
</dbReference>
<evidence type="ECO:0000259" key="4">
    <source>
        <dbReference type="Pfam" id="PF13407"/>
    </source>
</evidence>
<dbReference type="InterPro" id="IPR028082">
    <property type="entry name" value="Peripla_BP_I"/>
</dbReference>
<proteinExistence type="predicted"/>
<organism evidence="5 8">
    <name type="scientific">Streptomyces cinereoruber</name>
    <dbReference type="NCBI Taxonomy" id="67260"/>
    <lineage>
        <taxon>Bacteria</taxon>
        <taxon>Bacillati</taxon>
        <taxon>Actinomycetota</taxon>
        <taxon>Actinomycetes</taxon>
        <taxon>Kitasatosporales</taxon>
        <taxon>Streptomycetaceae</taxon>
        <taxon>Streptomyces</taxon>
    </lineage>
</organism>
<feature type="chain" id="PRO_5044011185" evidence="3">
    <location>
        <begin position="23"/>
        <end position="357"/>
    </location>
</feature>
<dbReference type="Proteomes" id="UP000642014">
    <property type="component" value="Unassembled WGS sequence"/>
</dbReference>
<reference evidence="6 7" key="2">
    <citation type="submission" date="2017-09" db="EMBL/GenBank/DDBJ databases">
        <authorList>
            <person name="Lee N."/>
            <person name="Cho B.-K."/>
        </authorList>
    </citation>
    <scope>NUCLEOTIDE SEQUENCE [LARGE SCALE GENOMIC DNA]</scope>
    <source>
        <strain evidence="6 7">ATCC 19740</strain>
    </source>
</reference>
<dbReference type="Gene3D" id="3.40.50.2300">
    <property type="match status" value="2"/>
</dbReference>
<dbReference type="InterPro" id="IPR025997">
    <property type="entry name" value="SBP_2_dom"/>
</dbReference>